<dbReference type="Proteomes" id="UP000822369">
    <property type="component" value="Chromosome 15"/>
</dbReference>
<evidence type="ECO:0000313" key="3">
    <source>
        <dbReference type="Proteomes" id="UP000822369"/>
    </source>
</evidence>
<dbReference type="AlphaFoldDB" id="A0A9D2XMQ4"/>
<evidence type="ECO:0000313" key="2">
    <source>
        <dbReference type="EMBL" id="KAF7205214.1"/>
    </source>
</evidence>
<feature type="region of interest" description="Disordered" evidence="1">
    <location>
        <begin position="153"/>
        <end position="173"/>
    </location>
</feature>
<protein>
    <submittedName>
        <fullName evidence="2">Transcript variant X1</fullName>
    </submittedName>
</protein>
<name>A0A9D2XMQ4_NOTFU</name>
<sequence length="204" mass="22251">MGVANRSEFSCLQVGAPGEQLLQIPSSARRGFKERCDNSPVLDDYSHWVVYYSSRPVSDYSASCSACFKPRHHLSRSSILPPRYSHHLPVTSSSTCTLTSYYTEPLDLLSTSHTASLGRLLSCAHLPALGTGAQLPASSTSYHSDLTRPPLRAPLPSWNPTLPEPSPSDVSPASSTSINYIYFFYSPCLFRDSACRGSKDSTTP</sequence>
<dbReference type="EMBL" id="JAAVVJ010000015">
    <property type="protein sequence ID" value="KAF7205214.1"/>
    <property type="molecule type" value="Genomic_DNA"/>
</dbReference>
<comment type="caution">
    <text evidence="2">The sequence shown here is derived from an EMBL/GenBank/DDBJ whole genome shotgun (WGS) entry which is preliminary data.</text>
</comment>
<proteinExistence type="predicted"/>
<evidence type="ECO:0000256" key="1">
    <source>
        <dbReference type="SAM" id="MobiDB-lite"/>
    </source>
</evidence>
<accession>A0A9D2XMQ4</accession>
<reference evidence="2" key="1">
    <citation type="submission" date="2020-03" db="EMBL/GenBank/DDBJ databases">
        <title>Intra-Species Differences in Population Size shape Life History and Genome Evolution.</title>
        <authorList>
            <person name="Willemsen D."/>
            <person name="Cui R."/>
            <person name="Valenzano D.R."/>
        </authorList>
    </citation>
    <scope>NUCLEOTIDE SEQUENCE</scope>
    <source>
        <strain evidence="2">GRZ</strain>
        <tissue evidence="2">Whole</tissue>
    </source>
</reference>
<gene>
    <name evidence="2" type="ORF">G4P62_010052</name>
</gene>
<organism evidence="2 3">
    <name type="scientific">Nothobranchius furzeri</name>
    <name type="common">Turquoise killifish</name>
    <dbReference type="NCBI Taxonomy" id="105023"/>
    <lineage>
        <taxon>Eukaryota</taxon>
        <taxon>Metazoa</taxon>
        <taxon>Chordata</taxon>
        <taxon>Craniata</taxon>
        <taxon>Vertebrata</taxon>
        <taxon>Euteleostomi</taxon>
        <taxon>Actinopterygii</taxon>
        <taxon>Neopterygii</taxon>
        <taxon>Teleostei</taxon>
        <taxon>Neoteleostei</taxon>
        <taxon>Acanthomorphata</taxon>
        <taxon>Ovalentaria</taxon>
        <taxon>Atherinomorphae</taxon>
        <taxon>Cyprinodontiformes</taxon>
        <taxon>Nothobranchiidae</taxon>
        <taxon>Nothobranchius</taxon>
    </lineage>
</organism>